<comment type="caution">
    <text evidence="1">The sequence shown here is derived from an EMBL/GenBank/DDBJ whole genome shotgun (WGS) entry which is preliminary data.</text>
</comment>
<proteinExistence type="predicted"/>
<reference evidence="1" key="1">
    <citation type="submission" date="2019-10" db="EMBL/GenBank/DDBJ databases">
        <authorList>
            <consortium name="DOE Joint Genome Institute"/>
            <person name="Kuo A."/>
            <person name="Miyauchi S."/>
            <person name="Kiss E."/>
            <person name="Drula E."/>
            <person name="Kohler A."/>
            <person name="Sanchez-Garcia M."/>
            <person name="Andreopoulos B."/>
            <person name="Barry K.W."/>
            <person name="Bonito G."/>
            <person name="Buee M."/>
            <person name="Carver A."/>
            <person name="Chen C."/>
            <person name="Cichocki N."/>
            <person name="Clum A."/>
            <person name="Culley D."/>
            <person name="Crous P.W."/>
            <person name="Fauchery L."/>
            <person name="Girlanda M."/>
            <person name="Hayes R."/>
            <person name="Keri Z."/>
            <person name="Labutti K."/>
            <person name="Lipzen A."/>
            <person name="Lombard V."/>
            <person name="Magnuson J."/>
            <person name="Maillard F."/>
            <person name="Morin E."/>
            <person name="Murat C."/>
            <person name="Nolan M."/>
            <person name="Ohm R."/>
            <person name="Pangilinan J."/>
            <person name="Pereira M."/>
            <person name="Perotto S."/>
            <person name="Peter M."/>
            <person name="Riley R."/>
            <person name="Sitrit Y."/>
            <person name="Stielow B."/>
            <person name="Szollosi G."/>
            <person name="Zifcakova L."/>
            <person name="Stursova M."/>
            <person name="Spatafora J.W."/>
            <person name="Tedersoo L."/>
            <person name="Vaario L.-M."/>
            <person name="Yamada A."/>
            <person name="Yan M."/>
            <person name="Wang P."/>
            <person name="Xu J."/>
            <person name="Bruns T."/>
            <person name="Baldrian P."/>
            <person name="Vilgalys R."/>
            <person name="Henrissat B."/>
            <person name="Grigoriev I.V."/>
            <person name="Hibbett D."/>
            <person name="Nagy L.G."/>
            <person name="Martin F.M."/>
        </authorList>
    </citation>
    <scope>NUCLEOTIDE SEQUENCE</scope>
    <source>
        <strain evidence="1">P2</strain>
    </source>
</reference>
<keyword evidence="2" id="KW-1185">Reference proteome</keyword>
<accession>A0ACB6ZBB3</accession>
<reference evidence="1" key="2">
    <citation type="journal article" date="2020" name="Nat. Commun.">
        <title>Large-scale genome sequencing of mycorrhizal fungi provides insights into the early evolution of symbiotic traits.</title>
        <authorList>
            <person name="Miyauchi S."/>
            <person name="Kiss E."/>
            <person name="Kuo A."/>
            <person name="Drula E."/>
            <person name="Kohler A."/>
            <person name="Sanchez-Garcia M."/>
            <person name="Morin E."/>
            <person name="Andreopoulos B."/>
            <person name="Barry K.W."/>
            <person name="Bonito G."/>
            <person name="Buee M."/>
            <person name="Carver A."/>
            <person name="Chen C."/>
            <person name="Cichocki N."/>
            <person name="Clum A."/>
            <person name="Culley D."/>
            <person name="Crous P.W."/>
            <person name="Fauchery L."/>
            <person name="Girlanda M."/>
            <person name="Hayes R.D."/>
            <person name="Keri Z."/>
            <person name="LaButti K."/>
            <person name="Lipzen A."/>
            <person name="Lombard V."/>
            <person name="Magnuson J."/>
            <person name="Maillard F."/>
            <person name="Murat C."/>
            <person name="Nolan M."/>
            <person name="Ohm R.A."/>
            <person name="Pangilinan J."/>
            <person name="Pereira M.F."/>
            <person name="Perotto S."/>
            <person name="Peter M."/>
            <person name="Pfister S."/>
            <person name="Riley R."/>
            <person name="Sitrit Y."/>
            <person name="Stielow J.B."/>
            <person name="Szollosi G."/>
            <person name="Zifcakova L."/>
            <person name="Stursova M."/>
            <person name="Spatafora J.W."/>
            <person name="Tedersoo L."/>
            <person name="Vaario L.M."/>
            <person name="Yamada A."/>
            <person name="Yan M."/>
            <person name="Wang P."/>
            <person name="Xu J."/>
            <person name="Bruns T."/>
            <person name="Baldrian P."/>
            <person name="Vilgalys R."/>
            <person name="Dunand C."/>
            <person name="Henrissat B."/>
            <person name="Grigoriev I.V."/>
            <person name="Hibbett D."/>
            <person name="Nagy L.G."/>
            <person name="Martin F.M."/>
        </authorList>
    </citation>
    <scope>NUCLEOTIDE SEQUENCE</scope>
    <source>
        <strain evidence="1">P2</strain>
    </source>
</reference>
<name>A0ACB6ZBB3_THEGA</name>
<evidence type="ECO:0000313" key="1">
    <source>
        <dbReference type="EMBL" id="KAF9646945.1"/>
    </source>
</evidence>
<organism evidence="1 2">
    <name type="scientific">Thelephora ganbajun</name>
    <name type="common">Ganba fungus</name>
    <dbReference type="NCBI Taxonomy" id="370292"/>
    <lineage>
        <taxon>Eukaryota</taxon>
        <taxon>Fungi</taxon>
        <taxon>Dikarya</taxon>
        <taxon>Basidiomycota</taxon>
        <taxon>Agaricomycotina</taxon>
        <taxon>Agaricomycetes</taxon>
        <taxon>Thelephorales</taxon>
        <taxon>Thelephoraceae</taxon>
        <taxon>Thelephora</taxon>
    </lineage>
</organism>
<sequence length="171" mass="19680">MPFLRRMGLLGYSVSTGGMKGETISLLVLGTERLASVEMNAHHKNKTTRDHRYIHRSWKRRWRWLRPRIREYSWRGCRRNHSCHRRIPFLNLQSNQRLGEFTGRLLSDALLDSTEVTVARLDGSPRASRVRPDCSRSSAEPSQNRCTAPGVAIGWGRDSNTIVFDISDSYP</sequence>
<dbReference type="EMBL" id="MU118045">
    <property type="protein sequence ID" value="KAF9646945.1"/>
    <property type="molecule type" value="Genomic_DNA"/>
</dbReference>
<gene>
    <name evidence="1" type="ORF">BDM02DRAFT_2865004</name>
</gene>
<protein>
    <submittedName>
        <fullName evidence="1">Uncharacterized protein</fullName>
    </submittedName>
</protein>
<evidence type="ECO:0000313" key="2">
    <source>
        <dbReference type="Proteomes" id="UP000886501"/>
    </source>
</evidence>
<dbReference type="Proteomes" id="UP000886501">
    <property type="component" value="Unassembled WGS sequence"/>
</dbReference>